<accession>A0A0F7L7Y7</accession>
<organism evidence="1">
    <name type="scientific">uncultured marine virus</name>
    <dbReference type="NCBI Taxonomy" id="186617"/>
    <lineage>
        <taxon>Viruses</taxon>
        <taxon>environmental samples</taxon>
    </lineage>
</organism>
<name>A0A0F7L7Y7_9VIRU</name>
<dbReference type="SUPFAM" id="SSF49842">
    <property type="entry name" value="TNF-like"/>
    <property type="match status" value="1"/>
</dbReference>
<reference evidence="1" key="1">
    <citation type="journal article" date="2015" name="Front. Microbiol.">
        <title>Combining genomic sequencing methods to explore viral diversity and reveal potential virus-host interactions.</title>
        <authorList>
            <person name="Chow C.E."/>
            <person name="Winget D.M."/>
            <person name="White R.A.III."/>
            <person name="Hallam S.J."/>
            <person name="Suttle C.A."/>
        </authorList>
    </citation>
    <scope>NUCLEOTIDE SEQUENCE</scope>
    <source>
        <strain evidence="1">H4084948</strain>
    </source>
</reference>
<dbReference type="EMBL" id="KR029595">
    <property type="protein sequence ID" value="AKH47522.1"/>
    <property type="molecule type" value="Genomic_DNA"/>
</dbReference>
<dbReference type="InterPro" id="IPR008983">
    <property type="entry name" value="Tumour_necrosis_fac-like_dom"/>
</dbReference>
<dbReference type="Gene3D" id="2.60.120.40">
    <property type="match status" value="1"/>
</dbReference>
<reference evidence="1" key="2">
    <citation type="submission" date="2015-03" db="EMBL/GenBank/DDBJ databases">
        <authorList>
            <person name="Chow C.-E.T."/>
            <person name="Winget D.M."/>
            <person name="White R.A.III."/>
            <person name="Hallam S.J."/>
            <person name="Suttle C.A."/>
        </authorList>
    </citation>
    <scope>NUCLEOTIDE SEQUENCE</scope>
    <source>
        <strain evidence="1">H4084948</strain>
    </source>
</reference>
<protein>
    <submittedName>
        <fullName evidence="1">Uncharacterized protein</fullName>
    </submittedName>
</protein>
<evidence type="ECO:0000313" key="1">
    <source>
        <dbReference type="EMBL" id="AKH47522.1"/>
    </source>
</evidence>
<sequence>MANILLFDDGTEIDITGIDYNIVTAITDFTDISVKSESKRTNNINITKQKDVLKLIEHSDNINAGWKDSGTVVNLLNGLQKIKGLYKLKSIGRGVSLQIVQDSIEWISYISERSTNELDFSAQEHAFTAANVLTSETVAAGRYYVYPVIDRDRMRDLSTGWTTQDRFPSFQLTPLFKKIFEEAGYELISDWIDLTATEKLYFPYVQDLITLSEVDSRACDIGVTADIVESDLNVPNGTPVSISMSENPIELNDVTTDTGENFSTTTHKYTIPKDGVYKFTFDLDFQLTIEKDGAFTPNGSLDIRLYNNGVTILDSDTDTITDELLHSYTLNTVFKTFSADDEITAYITYTDTTTNNSGDVLSYYAKALSSGTQFQCESTYGFADNETVTSEMMLPDMNQLDLLIDLITLNNLIVFTDEFEKKVYIDDWETIYSRAAVVDWSERMDTGEDPAITKLSDSYSAVMIHSFATASGDDNKPESEISIDLSNSARSGEKKVALKHLSFTLCEKRPNAFFNIGAIPALVGSSLTNRLLQYNGVLSPGTSTWRYNGSARSTFPQMEALEMSVYTGLYYDEFYDFVNNAKFIKTKVNVSDIELSNLMIYSSDSSIFNKRVIKINDEIGECIINSITENPNNSKTKIVEIIKKTII</sequence>
<proteinExistence type="predicted"/>